<dbReference type="SUPFAM" id="SSF55008">
    <property type="entry name" value="HMA, heavy metal-associated domain"/>
    <property type="match status" value="1"/>
</dbReference>
<dbReference type="FunFam" id="3.30.70.100:FF:000001">
    <property type="entry name" value="ATPase copper transporting beta"/>
    <property type="match status" value="1"/>
</dbReference>
<dbReference type="GO" id="GO:0046872">
    <property type="term" value="F:metal ion binding"/>
    <property type="evidence" value="ECO:0007669"/>
    <property type="project" value="UniProtKB-KW"/>
</dbReference>
<dbReference type="AlphaFoldDB" id="A0AAE3DJQ9"/>
<keyword evidence="1" id="KW-0479">Metal-binding</keyword>
<proteinExistence type="predicted"/>
<dbReference type="InterPro" id="IPR006121">
    <property type="entry name" value="HMA_dom"/>
</dbReference>
<dbReference type="Proteomes" id="UP001198962">
    <property type="component" value="Unassembled WGS sequence"/>
</dbReference>
<dbReference type="Pfam" id="PF00403">
    <property type="entry name" value="HMA"/>
    <property type="match status" value="1"/>
</dbReference>
<feature type="domain" description="HMA" evidence="2">
    <location>
        <begin position="52"/>
        <end position="116"/>
    </location>
</feature>
<organism evidence="3 4">
    <name type="scientific">Brotaphodocola catenula</name>
    <dbReference type="NCBI Taxonomy" id="2885361"/>
    <lineage>
        <taxon>Bacteria</taxon>
        <taxon>Bacillati</taxon>
        <taxon>Bacillota</taxon>
        <taxon>Clostridia</taxon>
        <taxon>Lachnospirales</taxon>
        <taxon>Lachnospiraceae</taxon>
        <taxon>Brotaphodocola</taxon>
    </lineage>
</organism>
<sequence>MANAIIIVVLLVIAIFAVRGTMKHMRGESSCCGGGSAELPAEEKKLENPVIGKMTVHIKGMSCQHCVNRVTEVINKIDGASAKVNLKHGEAIVSYDRKIDSADVKARVERAGYEVTSIGE</sequence>
<dbReference type="PROSITE" id="PS01047">
    <property type="entry name" value="HMA_1"/>
    <property type="match status" value="1"/>
</dbReference>
<dbReference type="InterPro" id="IPR017969">
    <property type="entry name" value="Heavy-metal-associated_CS"/>
</dbReference>
<dbReference type="CDD" id="cd00371">
    <property type="entry name" value="HMA"/>
    <property type="match status" value="1"/>
</dbReference>
<evidence type="ECO:0000313" key="3">
    <source>
        <dbReference type="EMBL" id="MCC2164509.1"/>
    </source>
</evidence>
<comment type="caution">
    <text evidence="3">The sequence shown here is derived from an EMBL/GenBank/DDBJ whole genome shotgun (WGS) entry which is preliminary data.</text>
</comment>
<protein>
    <submittedName>
        <fullName evidence="3">Heavy-metal-associated domain-containing protein</fullName>
    </submittedName>
</protein>
<evidence type="ECO:0000259" key="2">
    <source>
        <dbReference type="PROSITE" id="PS50846"/>
    </source>
</evidence>
<dbReference type="PROSITE" id="PS50846">
    <property type="entry name" value="HMA_2"/>
    <property type="match status" value="1"/>
</dbReference>
<reference evidence="3" key="1">
    <citation type="submission" date="2021-10" db="EMBL/GenBank/DDBJ databases">
        <title>Anaerobic single-cell dispensing facilitates the cultivation of human gut bacteria.</title>
        <authorList>
            <person name="Afrizal A."/>
        </authorList>
    </citation>
    <scope>NUCLEOTIDE SEQUENCE</scope>
    <source>
        <strain evidence="3">CLA-AA-H274</strain>
    </source>
</reference>
<dbReference type="EMBL" id="JAJEPU010000014">
    <property type="protein sequence ID" value="MCC2164509.1"/>
    <property type="molecule type" value="Genomic_DNA"/>
</dbReference>
<evidence type="ECO:0000256" key="1">
    <source>
        <dbReference type="ARBA" id="ARBA00022723"/>
    </source>
</evidence>
<dbReference type="Gene3D" id="3.30.70.100">
    <property type="match status" value="1"/>
</dbReference>
<dbReference type="InterPro" id="IPR036163">
    <property type="entry name" value="HMA_dom_sf"/>
</dbReference>
<keyword evidence="4" id="KW-1185">Reference proteome</keyword>
<gene>
    <name evidence="3" type="ORF">LKD32_06395</name>
</gene>
<accession>A0AAE3DJQ9</accession>
<name>A0AAE3DJQ9_9FIRM</name>
<dbReference type="RefSeq" id="WP_308451129.1">
    <property type="nucleotide sequence ID" value="NZ_JAJEPU010000014.1"/>
</dbReference>
<evidence type="ECO:0000313" key="4">
    <source>
        <dbReference type="Proteomes" id="UP001198962"/>
    </source>
</evidence>